<dbReference type="Gramene" id="KVH94345">
    <property type="protein sequence ID" value="KVH94345"/>
    <property type="gene ID" value="Ccrd_003593"/>
</dbReference>
<evidence type="ECO:0000256" key="5">
    <source>
        <dbReference type="ARBA" id="ARBA00022927"/>
    </source>
</evidence>
<comment type="subcellular location">
    <subcellularLocation>
        <location evidence="1">Endosome</location>
    </subcellularLocation>
</comment>
<evidence type="ECO:0000313" key="10">
    <source>
        <dbReference type="EMBL" id="KVH94345.1"/>
    </source>
</evidence>
<dbReference type="PANTHER" id="PTHR23306">
    <property type="entry name" value="TUMOR SUSCEPTIBILITY GENE 101 PROTEIN-RELATED"/>
    <property type="match status" value="1"/>
</dbReference>
<dbReference type="InterPro" id="IPR017916">
    <property type="entry name" value="SB_dom"/>
</dbReference>
<dbReference type="GO" id="GO:0015031">
    <property type="term" value="P:protein transport"/>
    <property type="evidence" value="ECO:0007669"/>
    <property type="project" value="UniProtKB-UniRule"/>
</dbReference>
<dbReference type="OMA" id="PDQKWLI"/>
<name>A0A124SCN5_CYNCS</name>
<dbReference type="EMBL" id="LEKV01004557">
    <property type="protein sequence ID" value="KVH94345.1"/>
    <property type="molecule type" value="Genomic_DNA"/>
</dbReference>
<evidence type="ECO:0000256" key="7">
    <source>
        <dbReference type="PROSITE-ProRule" id="PRU00644"/>
    </source>
</evidence>
<evidence type="ECO:0000313" key="11">
    <source>
        <dbReference type="Proteomes" id="UP000243975"/>
    </source>
</evidence>
<dbReference type="InterPro" id="IPR016135">
    <property type="entry name" value="UBQ-conjugating_enzyme/RWD"/>
</dbReference>
<dbReference type="GO" id="GO:0043130">
    <property type="term" value="F:ubiquitin binding"/>
    <property type="evidence" value="ECO:0007669"/>
    <property type="project" value="TreeGrafter"/>
</dbReference>
<evidence type="ECO:0000256" key="2">
    <source>
        <dbReference type="ARBA" id="ARBA00009594"/>
    </source>
</evidence>
<dbReference type="GO" id="GO:0000813">
    <property type="term" value="C:ESCRT I complex"/>
    <property type="evidence" value="ECO:0007669"/>
    <property type="project" value="TreeGrafter"/>
</dbReference>
<accession>A0A124SCN5</accession>
<keyword evidence="4" id="KW-0967">Endosome</keyword>
<dbReference type="Pfam" id="PF09454">
    <property type="entry name" value="Vps23_core"/>
    <property type="match status" value="1"/>
</dbReference>
<feature type="domain" description="UEV" evidence="9">
    <location>
        <begin position="14"/>
        <end position="158"/>
    </location>
</feature>
<evidence type="ECO:0000259" key="8">
    <source>
        <dbReference type="PROSITE" id="PS51312"/>
    </source>
</evidence>
<comment type="similarity">
    <text evidence="2">Belongs to the ubiquitin-conjugating enzyme family. UEV subfamily.</text>
</comment>
<evidence type="ECO:0000256" key="1">
    <source>
        <dbReference type="ARBA" id="ARBA00004177"/>
    </source>
</evidence>
<dbReference type="SUPFAM" id="SSF54495">
    <property type="entry name" value="UBC-like"/>
    <property type="match status" value="1"/>
</dbReference>
<dbReference type="Pfam" id="PF05743">
    <property type="entry name" value="UEV"/>
    <property type="match status" value="1"/>
</dbReference>
<evidence type="ECO:0000256" key="3">
    <source>
        <dbReference type="ARBA" id="ARBA00022448"/>
    </source>
</evidence>
<reference evidence="10 11" key="1">
    <citation type="journal article" date="2016" name="Sci. Rep.">
        <title>The genome sequence of the outbreeding globe artichoke constructed de novo incorporating a phase-aware low-pass sequencing strategy of F1 progeny.</title>
        <authorList>
            <person name="Scaglione D."/>
            <person name="Reyes-Chin-Wo S."/>
            <person name="Acquadro A."/>
            <person name="Froenicke L."/>
            <person name="Portis E."/>
            <person name="Beitel C."/>
            <person name="Tirone M."/>
            <person name="Mauro R."/>
            <person name="Lo Monaco A."/>
            <person name="Mauromicale G."/>
            <person name="Faccioli P."/>
            <person name="Cattivelli L."/>
            <person name="Rieseberg L."/>
            <person name="Michelmore R."/>
            <person name="Lanteri S."/>
        </authorList>
    </citation>
    <scope>NUCLEOTIDE SEQUENCE [LARGE SCALE GENOMIC DNA]</scope>
    <source>
        <strain evidence="10">2C</strain>
    </source>
</reference>
<evidence type="ECO:0000256" key="6">
    <source>
        <dbReference type="ARBA" id="ARBA00023054"/>
    </source>
</evidence>
<dbReference type="PROSITE" id="PS51312">
    <property type="entry name" value="SB"/>
    <property type="match status" value="1"/>
</dbReference>
<proteinExistence type="inferred from homology"/>
<dbReference type="STRING" id="59895.A0A124SCN5"/>
<comment type="caution">
    <text evidence="10">The sequence shown here is derived from an EMBL/GenBank/DDBJ whole genome shotgun (WGS) entry which is preliminary data.</text>
</comment>
<dbReference type="Gene3D" id="6.10.140.820">
    <property type="match status" value="1"/>
</dbReference>
<protein>
    <submittedName>
        <fullName evidence="10">Steadiness box</fullName>
    </submittedName>
</protein>
<organism evidence="10 11">
    <name type="scientific">Cynara cardunculus var. scolymus</name>
    <name type="common">Globe artichoke</name>
    <name type="synonym">Cynara scolymus</name>
    <dbReference type="NCBI Taxonomy" id="59895"/>
    <lineage>
        <taxon>Eukaryota</taxon>
        <taxon>Viridiplantae</taxon>
        <taxon>Streptophyta</taxon>
        <taxon>Embryophyta</taxon>
        <taxon>Tracheophyta</taxon>
        <taxon>Spermatophyta</taxon>
        <taxon>Magnoliopsida</taxon>
        <taxon>eudicotyledons</taxon>
        <taxon>Gunneridae</taxon>
        <taxon>Pentapetalae</taxon>
        <taxon>asterids</taxon>
        <taxon>campanulids</taxon>
        <taxon>Asterales</taxon>
        <taxon>Asteraceae</taxon>
        <taxon>Carduoideae</taxon>
        <taxon>Cardueae</taxon>
        <taxon>Carduinae</taxon>
        <taxon>Cynara</taxon>
    </lineage>
</organism>
<keyword evidence="11" id="KW-1185">Reference proteome</keyword>
<feature type="domain" description="SB" evidence="8">
    <location>
        <begin position="266"/>
        <end position="329"/>
    </location>
</feature>
<dbReference type="Gene3D" id="3.10.110.10">
    <property type="entry name" value="Ubiquitin Conjugating Enzyme"/>
    <property type="match status" value="1"/>
</dbReference>
<sequence>MVSPSLVDIIDKAIFCNTVYALAYTDSDQKWLIRKHLLSLHQEFSSLYPKVGTFIHNDGTMVHLLKAEGYLNVSHLLPLVHVTIWVHEYYPHVAPMVQVTSDPTIPIRSNHPFVDPSGVTTSSYLYMWGPSGYDLLGLAYNLVKLFSLDHPFHFVSSPSISHPSYVSKMEGMDRLWWMLHYDMIALRESINDEVQNLTTLQAEMKVRVNITTDMIIGLDHEKTDLKQIVKEMTDETDVLISWLAVNKVNLSVAMGGKLEDAFECVDDDSKWALELLAEDKALEDSMYALDKALDDGVVASEAYFRQVRSLARDQVQESSSLSTGVRLVY</sequence>
<dbReference type="InterPro" id="IPR008883">
    <property type="entry name" value="UEV_N"/>
</dbReference>
<keyword evidence="5 7" id="KW-0653">Protein transport</keyword>
<dbReference type="CDD" id="cd11685">
    <property type="entry name" value="UEV_TSG101-like"/>
    <property type="match status" value="1"/>
</dbReference>
<dbReference type="AlphaFoldDB" id="A0A124SCN5"/>
<gene>
    <name evidence="10" type="ORF">Ccrd_003593</name>
</gene>
<dbReference type="GO" id="GO:0008333">
    <property type="term" value="P:endosome to lysosome transport"/>
    <property type="evidence" value="ECO:0007669"/>
    <property type="project" value="TreeGrafter"/>
</dbReference>
<dbReference type="PROSITE" id="PS51322">
    <property type="entry name" value="UEV"/>
    <property type="match status" value="1"/>
</dbReference>
<dbReference type="InterPro" id="IPR052070">
    <property type="entry name" value="ESCRT-I_UEV_domain"/>
</dbReference>
<keyword evidence="6" id="KW-0175">Coiled coil</keyword>
<dbReference type="SUPFAM" id="SSF140111">
    <property type="entry name" value="Endosomal sorting complex assembly domain"/>
    <property type="match status" value="1"/>
</dbReference>
<evidence type="ECO:0000259" key="9">
    <source>
        <dbReference type="PROSITE" id="PS51322"/>
    </source>
</evidence>
<evidence type="ECO:0000256" key="4">
    <source>
        <dbReference type="ARBA" id="ARBA00022753"/>
    </source>
</evidence>
<dbReference type="Proteomes" id="UP000243975">
    <property type="component" value="Unassembled WGS sequence"/>
</dbReference>
<dbReference type="PANTHER" id="PTHR23306:SF21">
    <property type="entry name" value="UBIQUITIN-CONJUGATING ENZYME_RWD-LIKE PROTEIN"/>
    <property type="match status" value="1"/>
</dbReference>
<dbReference type="InterPro" id="IPR037202">
    <property type="entry name" value="ESCRT_assembly_dom"/>
</dbReference>
<keyword evidence="3 7" id="KW-0813">Transport</keyword>